<comment type="catalytic activity">
    <reaction evidence="1 7">
        <text>[protein]-peptidylproline (omega=180) = [protein]-peptidylproline (omega=0)</text>
        <dbReference type="Rhea" id="RHEA:16237"/>
        <dbReference type="Rhea" id="RHEA-COMP:10747"/>
        <dbReference type="Rhea" id="RHEA-COMP:10748"/>
        <dbReference type="ChEBI" id="CHEBI:83833"/>
        <dbReference type="ChEBI" id="CHEBI:83834"/>
        <dbReference type="EC" id="5.2.1.8"/>
    </reaction>
</comment>
<dbReference type="InterPro" id="IPR043170">
    <property type="entry name" value="PTPA_C_lid"/>
</dbReference>
<dbReference type="VEuPathDB" id="GiardiaDB:GL50803_0010612"/>
<reference evidence="8 9" key="2">
    <citation type="journal article" date="2013" name="Genome Biol. Evol.">
        <title>Genome sequencing of Giardia lamblia genotypes A2 and B isolates (DH and GS) and comparative analysis with the genomes of genotypes A1 and E (WB and Pig).</title>
        <authorList>
            <person name="Adam R.D."/>
            <person name="Dahlstrom E.W."/>
            <person name="Martens C.A."/>
            <person name="Bruno D.P."/>
            <person name="Barbian K.D."/>
            <person name="Ricklefs S.M."/>
            <person name="Hernandez M.M."/>
            <person name="Narla N.P."/>
            <person name="Patel R.B."/>
            <person name="Porcella S.F."/>
            <person name="Nash T.E."/>
        </authorList>
    </citation>
    <scope>NUCLEOTIDE SEQUENCE [LARGE SCALE GENOMIC DNA]</scope>
    <source>
        <strain evidence="8 9">GS</strain>
    </source>
</reference>
<dbReference type="GO" id="GO:0005634">
    <property type="term" value="C:nucleus"/>
    <property type="evidence" value="ECO:0007669"/>
    <property type="project" value="TreeGrafter"/>
</dbReference>
<accession>V6TQN2</accession>
<dbReference type="Proteomes" id="UP000018040">
    <property type="component" value="Unassembled WGS sequence"/>
</dbReference>
<dbReference type="InterPro" id="IPR037218">
    <property type="entry name" value="PTPA_sf"/>
</dbReference>
<dbReference type="eggNOG" id="KOG2867">
    <property type="taxonomic scope" value="Eukaryota"/>
</dbReference>
<dbReference type="VEuPathDB" id="GiardiaDB:QR46_4460"/>
<keyword evidence="4 7" id="KW-0963">Cytoplasm</keyword>
<keyword evidence="6 7" id="KW-0413">Isomerase</keyword>
<evidence type="ECO:0000256" key="3">
    <source>
        <dbReference type="ARBA" id="ARBA00011019"/>
    </source>
</evidence>
<dbReference type="VEuPathDB" id="GiardiaDB:GL50581_920"/>
<dbReference type="OrthoDB" id="16120at2759"/>
<evidence type="ECO:0000313" key="8">
    <source>
        <dbReference type="EMBL" id="ESU40904.1"/>
    </source>
</evidence>
<dbReference type="SUPFAM" id="SSF140984">
    <property type="entry name" value="PTPA-like"/>
    <property type="match status" value="1"/>
</dbReference>
<name>V6TQN2_GIAIN</name>
<comment type="similarity">
    <text evidence="3 7">Belongs to the PTPA-type PPIase family.</text>
</comment>
<dbReference type="InterPro" id="IPR004327">
    <property type="entry name" value="Phstyr_phstse_ac"/>
</dbReference>
<keyword evidence="5 7" id="KW-0697">Rotamase</keyword>
<evidence type="ECO:0000256" key="2">
    <source>
        <dbReference type="ARBA" id="ARBA00004496"/>
    </source>
</evidence>
<evidence type="ECO:0000256" key="6">
    <source>
        <dbReference type="ARBA" id="ARBA00023235"/>
    </source>
</evidence>
<dbReference type="Gene3D" id="1.20.120.1150">
    <property type="match status" value="1"/>
</dbReference>
<dbReference type="AlphaFoldDB" id="V6TQN2"/>
<evidence type="ECO:0000256" key="5">
    <source>
        <dbReference type="ARBA" id="ARBA00023110"/>
    </source>
</evidence>
<dbReference type="FunFam" id="1.20.120.1150:FF:000002">
    <property type="entry name" value="Serine/threonine-protein phosphatase 2A activator"/>
    <property type="match status" value="1"/>
</dbReference>
<evidence type="ECO:0000256" key="4">
    <source>
        <dbReference type="ARBA" id="ARBA00022490"/>
    </source>
</evidence>
<comment type="caution">
    <text evidence="8">The sequence shown here is derived from an EMBL/GenBank/DDBJ whole genome shotgun (WGS) entry which is preliminary data.</text>
</comment>
<dbReference type="GO" id="GO:0003755">
    <property type="term" value="F:peptidyl-prolyl cis-trans isomerase activity"/>
    <property type="evidence" value="ECO:0007669"/>
    <property type="project" value="UniProtKB-KW"/>
</dbReference>
<reference evidence="9" key="1">
    <citation type="submission" date="2012-02" db="EMBL/GenBank/DDBJ databases">
        <title>Genome sequencing of Giardia lamblia Genotypes A2 and B isolates (DH and GS) and comparative analysis with the genomes of Genotypes A1 and E (WB and Pig).</title>
        <authorList>
            <person name="Adam R."/>
            <person name="Dahlstrom E."/>
            <person name="Martens C."/>
            <person name="Bruno D."/>
            <person name="Barbian K."/>
            <person name="Porcella S.F."/>
            <person name="Nash T."/>
        </authorList>
    </citation>
    <scope>NUCLEOTIDE SEQUENCE</scope>
    <source>
        <strain evidence="9">GS</strain>
    </source>
</reference>
<dbReference type="Pfam" id="PF03095">
    <property type="entry name" value="PTPA"/>
    <property type="match status" value="1"/>
</dbReference>
<dbReference type="GO" id="GO:0007052">
    <property type="term" value="P:mitotic spindle organization"/>
    <property type="evidence" value="ECO:0007669"/>
    <property type="project" value="TreeGrafter"/>
</dbReference>
<dbReference type="EMBL" id="AHHH01000163">
    <property type="protein sequence ID" value="ESU40904.1"/>
    <property type="molecule type" value="Genomic_DNA"/>
</dbReference>
<evidence type="ECO:0000256" key="1">
    <source>
        <dbReference type="ARBA" id="ARBA00000971"/>
    </source>
</evidence>
<dbReference type="GO" id="GO:0005737">
    <property type="term" value="C:cytoplasm"/>
    <property type="evidence" value="ECO:0007669"/>
    <property type="project" value="UniProtKB-SubCell"/>
</dbReference>
<dbReference type="PANTHER" id="PTHR10012:SF0">
    <property type="entry name" value="SERINE_THREONINE-PROTEIN PHOSPHATASE 2A ACTIVATOR"/>
    <property type="match status" value="1"/>
</dbReference>
<evidence type="ECO:0000256" key="7">
    <source>
        <dbReference type="RuleBase" id="RU361210"/>
    </source>
</evidence>
<dbReference type="CDD" id="cd04087">
    <property type="entry name" value="PTPA"/>
    <property type="match status" value="1"/>
</dbReference>
<proteinExistence type="inferred from homology"/>
<gene>
    <name evidence="8" type="ORF">GSB_10612</name>
</gene>
<organism evidence="8 9">
    <name type="scientific">Giardia intestinalis</name>
    <name type="common">Giardia lamblia</name>
    <dbReference type="NCBI Taxonomy" id="5741"/>
    <lineage>
        <taxon>Eukaryota</taxon>
        <taxon>Metamonada</taxon>
        <taxon>Diplomonadida</taxon>
        <taxon>Hexamitidae</taxon>
        <taxon>Giardiinae</taxon>
        <taxon>Giardia</taxon>
    </lineage>
</organism>
<protein>
    <recommendedName>
        <fullName evidence="7">Serine/threonine-protein phosphatase 2A activator</fullName>
        <ecNumber evidence="7">5.2.1.8</ecNumber>
    </recommendedName>
    <alternativeName>
        <fullName evidence="7">Phosphotyrosyl phosphatase activator</fullName>
    </alternativeName>
</protein>
<dbReference type="PIRSF" id="PIRSF016325">
    <property type="entry name" value="Phstyr_phstse_ac"/>
    <property type="match status" value="1"/>
</dbReference>
<comment type="subcellular location">
    <subcellularLocation>
        <location evidence="2 7">Cytoplasm</location>
    </subcellularLocation>
</comment>
<evidence type="ECO:0000313" key="9">
    <source>
        <dbReference type="Proteomes" id="UP000018040"/>
    </source>
</evidence>
<dbReference type="GO" id="GO:0000159">
    <property type="term" value="C:protein phosphatase type 2A complex"/>
    <property type="evidence" value="ECO:0007669"/>
    <property type="project" value="TreeGrafter"/>
</dbReference>
<comment type="function">
    <text evidence="7">PPIases accelerate the folding of proteins. It catalyzes the cis-trans isomerization of proline imidic peptide bonds in oligopeptides.</text>
</comment>
<dbReference type="VEuPathDB" id="GiardiaDB:DHA2_10612"/>
<dbReference type="GO" id="GO:0008160">
    <property type="term" value="F:protein tyrosine phosphatase activator activity"/>
    <property type="evidence" value="ECO:0007669"/>
    <property type="project" value="TreeGrafter"/>
</dbReference>
<sequence>MLPWLKNKIYCAHQKYIMQQFLEPPKDFKKPEKCILNQRYNMDHFRHSAVYALITRFISLVSDSIQGLPFGNAPDPSDNCKRLLSILERAHQIFKETPPIARDVRYGNPSFRTFVQKLRENCTAWHREILPEQYQDATIELDVYFLDMFGSEKRLDYGTGHELNFICWIFSFIRLSILSERDDFINVGLRLFPAYLQLAQDIQNIYTLEPAGSHGAWSMDDYNMLPFVWGSSQLINRRLKPTDIFFPEKLVEHKDNLYIMMIQNITTVKTGDLRITSPFLSEIHLQQDANWTRIHTGMMKHYQNEVLCKWPIMQHFWFGNIIPFK</sequence>
<dbReference type="EC" id="5.2.1.8" evidence="7"/>
<dbReference type="PANTHER" id="PTHR10012">
    <property type="entry name" value="SERINE/THREONINE-PROTEIN PHOSPHATASE 2A REGULATORY SUBUNIT B"/>
    <property type="match status" value="1"/>
</dbReference>